<comment type="caution">
    <text evidence="1">The sequence shown here is derived from an EMBL/GenBank/DDBJ whole genome shotgun (WGS) entry which is preliminary data.</text>
</comment>
<dbReference type="OrthoDB" id="5296662at2"/>
<protein>
    <recommendedName>
        <fullName evidence="3">Pilus assembly protein PilW</fullName>
    </recommendedName>
</protein>
<reference evidence="1 2" key="1">
    <citation type="submission" date="2017-04" db="EMBL/GenBank/DDBJ databases">
        <title>Presence of VIM-2 positive Pseudomonas species in chickens and their surrounding environment.</title>
        <authorList>
            <person name="Zhang R."/>
        </authorList>
    </citation>
    <scope>NUCLEOTIDE SEQUENCE [LARGE SCALE GENOMIC DNA]</scope>
    <source>
        <strain evidence="1 2">DZ-C18</strain>
    </source>
</reference>
<evidence type="ECO:0000313" key="2">
    <source>
        <dbReference type="Proteomes" id="UP000193675"/>
    </source>
</evidence>
<name>A0A1X0ZVL3_PSEPU</name>
<evidence type="ECO:0008006" key="3">
    <source>
        <dbReference type="Google" id="ProtNLM"/>
    </source>
</evidence>
<organism evidence="1 2">
    <name type="scientific">Pseudomonas putida</name>
    <name type="common">Arthrobacter siderocapsulatus</name>
    <dbReference type="NCBI Taxonomy" id="303"/>
    <lineage>
        <taxon>Bacteria</taxon>
        <taxon>Pseudomonadati</taxon>
        <taxon>Pseudomonadota</taxon>
        <taxon>Gammaproteobacteria</taxon>
        <taxon>Pseudomonadales</taxon>
        <taxon>Pseudomonadaceae</taxon>
        <taxon>Pseudomonas</taxon>
    </lineage>
</organism>
<gene>
    <name evidence="1" type="ORF">B7H17_14325</name>
</gene>
<dbReference type="AlphaFoldDB" id="A0A1X0ZVL3"/>
<evidence type="ECO:0000313" key="1">
    <source>
        <dbReference type="EMBL" id="ORL63636.1"/>
    </source>
</evidence>
<proteinExistence type="predicted"/>
<dbReference type="Pfam" id="PF07963">
    <property type="entry name" value="N_methyl"/>
    <property type="match status" value="1"/>
</dbReference>
<dbReference type="InterPro" id="IPR012902">
    <property type="entry name" value="N_methyl_site"/>
</dbReference>
<sequence length="221" mass="24079">MNRCQAGFGLLEALLALAIGLMLLGAASQLFVSAYHAWQVQSVAVRLQDDARLALQRMAQDIRMAGMFGCLRQDAIVFESQAAAEAFAQPLQITLSGNGRLESLGLVGEQLPGTGRQPDWVLLTDCLSWAEVRHRPPPGSGAALVVPIQRVTYQLHGDTLRLGRAGQAQALIDRVRDLRVVLVPTHQGGRVDLQLTLFDPQHQVELRHEVSVALRNGEPDV</sequence>
<accession>A0A1X0ZVL3</accession>
<dbReference type="RefSeq" id="WP_084857304.1">
    <property type="nucleotide sequence ID" value="NZ_NBWC01000018.1"/>
</dbReference>
<dbReference type="EMBL" id="NBWC01000018">
    <property type="protein sequence ID" value="ORL63636.1"/>
    <property type="molecule type" value="Genomic_DNA"/>
</dbReference>
<dbReference type="Proteomes" id="UP000193675">
    <property type="component" value="Unassembled WGS sequence"/>
</dbReference>